<dbReference type="AlphaFoldDB" id="A0A6A6Q4L1"/>
<evidence type="ECO:0000313" key="3">
    <source>
        <dbReference type="Proteomes" id="UP000799767"/>
    </source>
</evidence>
<dbReference type="GeneID" id="54477355"/>
<dbReference type="RefSeq" id="XP_033593879.1">
    <property type="nucleotide sequence ID" value="XM_033736353.1"/>
</dbReference>
<evidence type="ECO:0000256" key="1">
    <source>
        <dbReference type="SAM" id="MobiDB-lite"/>
    </source>
</evidence>
<gene>
    <name evidence="2" type="ORF">BDY17DRAFT_319861</name>
</gene>
<organism evidence="2 3">
    <name type="scientific">Neohortaea acidophila</name>
    <dbReference type="NCBI Taxonomy" id="245834"/>
    <lineage>
        <taxon>Eukaryota</taxon>
        <taxon>Fungi</taxon>
        <taxon>Dikarya</taxon>
        <taxon>Ascomycota</taxon>
        <taxon>Pezizomycotina</taxon>
        <taxon>Dothideomycetes</taxon>
        <taxon>Dothideomycetidae</taxon>
        <taxon>Mycosphaerellales</taxon>
        <taxon>Teratosphaeriaceae</taxon>
        <taxon>Neohortaea</taxon>
    </lineage>
</organism>
<dbReference type="EMBL" id="MU001631">
    <property type="protein sequence ID" value="KAF2487310.1"/>
    <property type="molecule type" value="Genomic_DNA"/>
</dbReference>
<proteinExistence type="predicted"/>
<accession>A0A6A6Q4L1</accession>
<keyword evidence="3" id="KW-1185">Reference proteome</keyword>
<evidence type="ECO:0000313" key="2">
    <source>
        <dbReference type="EMBL" id="KAF2487310.1"/>
    </source>
</evidence>
<dbReference type="Proteomes" id="UP000799767">
    <property type="component" value="Unassembled WGS sequence"/>
</dbReference>
<feature type="region of interest" description="Disordered" evidence="1">
    <location>
        <begin position="149"/>
        <end position="173"/>
    </location>
</feature>
<reference evidence="2" key="1">
    <citation type="journal article" date="2020" name="Stud. Mycol.">
        <title>101 Dothideomycetes genomes: a test case for predicting lifestyles and emergence of pathogens.</title>
        <authorList>
            <person name="Haridas S."/>
            <person name="Albert R."/>
            <person name="Binder M."/>
            <person name="Bloem J."/>
            <person name="Labutti K."/>
            <person name="Salamov A."/>
            <person name="Andreopoulos B."/>
            <person name="Baker S."/>
            <person name="Barry K."/>
            <person name="Bills G."/>
            <person name="Bluhm B."/>
            <person name="Cannon C."/>
            <person name="Castanera R."/>
            <person name="Culley D."/>
            <person name="Daum C."/>
            <person name="Ezra D."/>
            <person name="Gonzalez J."/>
            <person name="Henrissat B."/>
            <person name="Kuo A."/>
            <person name="Liang C."/>
            <person name="Lipzen A."/>
            <person name="Lutzoni F."/>
            <person name="Magnuson J."/>
            <person name="Mondo S."/>
            <person name="Nolan M."/>
            <person name="Ohm R."/>
            <person name="Pangilinan J."/>
            <person name="Park H.-J."/>
            <person name="Ramirez L."/>
            <person name="Alfaro M."/>
            <person name="Sun H."/>
            <person name="Tritt A."/>
            <person name="Yoshinaga Y."/>
            <person name="Zwiers L.-H."/>
            <person name="Turgeon B."/>
            <person name="Goodwin S."/>
            <person name="Spatafora J."/>
            <person name="Crous P."/>
            <person name="Grigoriev I."/>
        </authorList>
    </citation>
    <scope>NUCLEOTIDE SEQUENCE</scope>
    <source>
        <strain evidence="2">CBS 113389</strain>
    </source>
</reference>
<name>A0A6A6Q4L1_9PEZI</name>
<protein>
    <submittedName>
        <fullName evidence="2">Uncharacterized protein</fullName>
    </submittedName>
</protein>
<sequence>MTTPSEQIEPIVRLVVASLLQNAPPGPLGIPRPKAIRRQIASTPGHEHLTPNIEQRAVNKIQMCLKALGSEPPPSPLEATAWEMFNRAARNADFGIVRAMDFLRCKDDERLAHFNWTQVAMLLPGNQLNSRVMHTILDAYARPRPDIHILPDGPLPPPSEVREQMSKIGATEV</sequence>